<dbReference type="Pfam" id="PF13657">
    <property type="entry name" value="Couple_hipA"/>
    <property type="match status" value="1"/>
</dbReference>
<gene>
    <name evidence="6" type="ORF">CFH83_03845</name>
</gene>
<dbReference type="AlphaFoldDB" id="A0A2D3WJE6"/>
<dbReference type="EMBL" id="DLUI01000059">
    <property type="protein sequence ID" value="DAB38857.1"/>
    <property type="molecule type" value="Genomic_DNA"/>
</dbReference>
<dbReference type="PANTHER" id="PTHR37419">
    <property type="entry name" value="SERINE/THREONINE-PROTEIN KINASE TOXIN HIPA"/>
    <property type="match status" value="1"/>
</dbReference>
<dbReference type="Proteomes" id="UP000228859">
    <property type="component" value="Unassembled WGS sequence"/>
</dbReference>
<dbReference type="Gene3D" id="1.10.1070.20">
    <property type="match status" value="1"/>
</dbReference>
<evidence type="ECO:0000256" key="2">
    <source>
        <dbReference type="ARBA" id="ARBA00022679"/>
    </source>
</evidence>
<comment type="caution">
    <text evidence="6">The sequence shown here is derived from an EMBL/GenBank/DDBJ whole genome shotgun (WGS) entry which is preliminary data.</text>
</comment>
<dbReference type="InterPro" id="IPR052028">
    <property type="entry name" value="HipA_Ser/Thr_kinase"/>
</dbReference>
<proteinExistence type="inferred from homology"/>
<comment type="similarity">
    <text evidence="1">Belongs to the HipA Ser/Thr kinase family.</text>
</comment>
<keyword evidence="3 6" id="KW-0418">Kinase</keyword>
<dbReference type="PANTHER" id="PTHR37419:SF1">
    <property type="entry name" value="SERINE_THREONINE-PROTEIN KINASE TOXIN HIPA"/>
    <property type="match status" value="1"/>
</dbReference>
<feature type="domain" description="HipA-like C-terminal" evidence="4">
    <location>
        <begin position="143"/>
        <end position="357"/>
    </location>
</feature>
<dbReference type="Pfam" id="PF07804">
    <property type="entry name" value="HipA_C"/>
    <property type="match status" value="1"/>
</dbReference>
<evidence type="ECO:0000313" key="7">
    <source>
        <dbReference type="Proteomes" id="UP000228859"/>
    </source>
</evidence>
<dbReference type="GO" id="GO:0005829">
    <property type="term" value="C:cytosol"/>
    <property type="evidence" value="ECO:0007669"/>
    <property type="project" value="TreeGrafter"/>
</dbReference>
<protein>
    <submittedName>
        <fullName evidence="6">Phosphatidylinositol kinase</fullName>
    </submittedName>
</protein>
<feature type="domain" description="HipA N-terminal subdomain 1" evidence="5">
    <location>
        <begin position="10"/>
        <end position="104"/>
    </location>
</feature>
<accession>A0A2D3WJE6</accession>
<dbReference type="InterPro" id="IPR012893">
    <property type="entry name" value="HipA-like_C"/>
</dbReference>
<dbReference type="InterPro" id="IPR017508">
    <property type="entry name" value="HipA_N1"/>
</dbReference>
<dbReference type="GO" id="GO:0004674">
    <property type="term" value="F:protein serine/threonine kinase activity"/>
    <property type="evidence" value="ECO:0007669"/>
    <property type="project" value="TreeGrafter"/>
</dbReference>
<name>A0A2D3WJE6_9BACT</name>
<evidence type="ECO:0000313" key="6">
    <source>
        <dbReference type="EMBL" id="DAB38857.1"/>
    </source>
</evidence>
<evidence type="ECO:0000256" key="3">
    <source>
        <dbReference type="ARBA" id="ARBA00022777"/>
    </source>
</evidence>
<evidence type="ECO:0000259" key="4">
    <source>
        <dbReference type="Pfam" id="PF07804"/>
    </source>
</evidence>
<evidence type="ECO:0000259" key="5">
    <source>
        <dbReference type="Pfam" id="PF13657"/>
    </source>
</evidence>
<evidence type="ECO:0000256" key="1">
    <source>
        <dbReference type="ARBA" id="ARBA00010164"/>
    </source>
</evidence>
<organism evidence="6 7">
    <name type="scientific">Sulfuricurvum kujiense</name>
    <dbReference type="NCBI Taxonomy" id="148813"/>
    <lineage>
        <taxon>Bacteria</taxon>
        <taxon>Pseudomonadati</taxon>
        <taxon>Campylobacterota</taxon>
        <taxon>Epsilonproteobacteria</taxon>
        <taxon>Campylobacterales</taxon>
        <taxon>Sulfurimonadaceae</taxon>
        <taxon>Sulfuricurvum</taxon>
    </lineage>
</organism>
<dbReference type="RefSeq" id="WP_294896342.1">
    <property type="nucleotide sequence ID" value="NZ_DLUI01000059.1"/>
</dbReference>
<reference evidence="6 7" key="1">
    <citation type="journal article" date="2017" name="Front. Microbiol.">
        <title>Comparative Genomic Analysis of the Class Epsilonproteobacteria and Proposed Reclassification to Epsilonbacteraeota (phyl. nov.).</title>
        <authorList>
            <person name="Waite D.W."/>
            <person name="Vanwonterghem I."/>
            <person name="Rinke C."/>
            <person name="Parks D.H."/>
            <person name="Zhang Y."/>
            <person name="Takai K."/>
            <person name="Sievert S.M."/>
            <person name="Simon J."/>
            <person name="Campbell B.J."/>
            <person name="Hanson T.E."/>
            <person name="Woyke T."/>
            <person name="Klotz M.G."/>
            <person name="Hugenholtz P."/>
        </authorList>
    </citation>
    <scope>NUCLEOTIDE SEQUENCE [LARGE SCALE GENOMIC DNA]</scope>
    <source>
        <strain evidence="6">UBA12443</strain>
    </source>
</reference>
<keyword evidence="2" id="KW-0808">Transferase</keyword>
<sequence>MAQDTDIRQLDVYTNGIKQGVLSKDGLIYDFTYQTPSELVSLIMPTNKLNWRSLPGVLHPSFQMNLPEGALKDKIKEHFGKVTTMDDMGLLGLVGPHMLGRIKFGSQKSTGPRNKQIEISELLNPAEADYFEALMETYALKSGISGVQPKVLIEAMDRHTLKLENLIVKAWTEEYPELAANEYFCMRACLHAGLDVPAFYMSNDRKMFIMKRFDIHEDRYLGFEDMCSILSKGTDAKYEGSYEDIAKVLKNGVADSSESLEQLLKALIMNHLLRNGDAHLKNFGLVYEGNGEKCRMAPIYDVVTTTVYKPKDVPALKLSGGRKWWVEKTYSNFAKMTCKISDKRYYEIIDECESGVAKAKEEIDEFKKEHPDFSTFADKLLEQWQECFSSQLGLKKAVCELEKMNQHQKQNNE</sequence>